<dbReference type="PANTHER" id="PTHR31854:SF2">
    <property type="entry name" value="TUBULIN POLYGLUTAMYLASE COMPLEX SUBUNIT 2"/>
    <property type="match status" value="1"/>
</dbReference>
<dbReference type="EMBL" id="CASHTH010001825">
    <property type="protein sequence ID" value="CAI8020376.1"/>
    <property type="molecule type" value="Genomic_DNA"/>
</dbReference>
<proteinExistence type="predicted"/>
<protein>
    <submittedName>
        <fullName evidence="2">Tubulin polyglutamylase complex subunit 2</fullName>
    </submittedName>
</protein>
<reference evidence="2" key="1">
    <citation type="submission" date="2023-03" db="EMBL/GenBank/DDBJ databases">
        <authorList>
            <person name="Steffen K."/>
            <person name="Cardenas P."/>
        </authorList>
    </citation>
    <scope>NUCLEOTIDE SEQUENCE</scope>
</reference>
<gene>
    <name evidence="2" type="ORF">GBAR_LOCUS12196</name>
</gene>
<dbReference type="Proteomes" id="UP001174909">
    <property type="component" value="Unassembled WGS sequence"/>
</dbReference>
<dbReference type="PANTHER" id="PTHR31854">
    <property type="entry name" value="TUBULIN POLYGLUTAMYLASE COMPLEX SUBUNIT 2"/>
    <property type="match status" value="1"/>
</dbReference>
<comment type="caution">
    <text evidence="2">The sequence shown here is derived from an EMBL/GenBank/DDBJ whole genome shotgun (WGS) entry which is preliminary data.</text>
</comment>
<organism evidence="2 3">
    <name type="scientific">Geodia barretti</name>
    <name type="common">Barrett's horny sponge</name>
    <dbReference type="NCBI Taxonomy" id="519541"/>
    <lineage>
        <taxon>Eukaryota</taxon>
        <taxon>Metazoa</taxon>
        <taxon>Porifera</taxon>
        <taxon>Demospongiae</taxon>
        <taxon>Heteroscleromorpha</taxon>
        <taxon>Tetractinellida</taxon>
        <taxon>Astrophorina</taxon>
        <taxon>Geodiidae</taxon>
        <taxon>Geodia</taxon>
    </lineage>
</organism>
<keyword evidence="3" id="KW-1185">Reference proteome</keyword>
<evidence type="ECO:0000256" key="1">
    <source>
        <dbReference type="SAM" id="MobiDB-lite"/>
    </source>
</evidence>
<evidence type="ECO:0000313" key="2">
    <source>
        <dbReference type="EMBL" id="CAI8020376.1"/>
    </source>
</evidence>
<sequence>MCQLGKDCDWGISMVQRCGCALPEDVKMFYLTHNGPKLEWTCQRHQADTVVPVGRIHIPSLNDLRPLVPDQSQPDESRRSSPSLADLEPLDSKNGCVPSLLGECSVMVLDYCPTCGHTCLVFRQHSPLPSTPTTTTDKSE</sequence>
<name>A0AA35S1X0_GEOBA</name>
<dbReference type="AlphaFoldDB" id="A0AA35S1X0"/>
<dbReference type="InterPro" id="IPR039231">
    <property type="entry name" value="TPGS2"/>
</dbReference>
<accession>A0AA35S1X0</accession>
<feature type="region of interest" description="Disordered" evidence="1">
    <location>
        <begin position="64"/>
        <end position="91"/>
    </location>
</feature>
<evidence type="ECO:0000313" key="3">
    <source>
        <dbReference type="Proteomes" id="UP001174909"/>
    </source>
</evidence>